<dbReference type="InterPro" id="IPR024402">
    <property type="entry name" value="DUF2726"/>
</dbReference>
<feature type="compositionally biased region" description="Low complexity" evidence="1">
    <location>
        <begin position="162"/>
        <end position="172"/>
    </location>
</feature>
<accession>E8N2Y3</accession>
<dbReference type="SUPFAM" id="SSF57783">
    <property type="entry name" value="Zinc beta-ribbon"/>
    <property type="match status" value="1"/>
</dbReference>
<dbReference type="STRING" id="926569.ANT_31070"/>
<reference evidence="4 5" key="1">
    <citation type="submission" date="2010-12" db="EMBL/GenBank/DDBJ databases">
        <title>Whole genome sequence of Anaerolinea thermophila UNI-1.</title>
        <authorList>
            <person name="Narita-Yamada S."/>
            <person name="Kishi E."/>
            <person name="Watanabe Y."/>
            <person name="Takasaki K."/>
            <person name="Ankai A."/>
            <person name="Oguchi A."/>
            <person name="Fukui S."/>
            <person name="Takahashi M."/>
            <person name="Yashiro I."/>
            <person name="Hosoyama A."/>
            <person name="Sekiguchi Y."/>
            <person name="Hanada S."/>
            <person name="Fujita N."/>
        </authorList>
    </citation>
    <scope>NUCLEOTIDE SEQUENCE [LARGE SCALE GENOMIC DNA]</scope>
    <source>
        <strain evidence="5">DSM 14523 / JCM 11388 / NBRC 100420 / UNI-1</strain>
    </source>
</reference>
<dbReference type="GO" id="GO:0003916">
    <property type="term" value="F:DNA topoisomerase activity"/>
    <property type="evidence" value="ECO:0007669"/>
    <property type="project" value="InterPro"/>
</dbReference>
<dbReference type="eggNOG" id="COG0551">
    <property type="taxonomic scope" value="Bacteria"/>
</dbReference>
<dbReference type="GO" id="GO:0005694">
    <property type="term" value="C:chromosome"/>
    <property type="evidence" value="ECO:0007669"/>
    <property type="project" value="InterPro"/>
</dbReference>
<feature type="region of interest" description="Disordered" evidence="1">
    <location>
        <begin position="162"/>
        <end position="185"/>
    </location>
</feature>
<dbReference type="HOGENOM" id="CLU_082936_0_0_0"/>
<evidence type="ECO:0000313" key="5">
    <source>
        <dbReference type="Proteomes" id="UP000008922"/>
    </source>
</evidence>
<feature type="domain" description="DUF2726" evidence="3">
    <location>
        <begin position="35"/>
        <end position="151"/>
    </location>
</feature>
<dbReference type="Pfam" id="PF10881">
    <property type="entry name" value="DUF2726"/>
    <property type="match status" value="1"/>
</dbReference>
<name>E8N2Y3_ANATU</name>
<dbReference type="InterPro" id="IPR013498">
    <property type="entry name" value="Topo_IA_Znf"/>
</dbReference>
<dbReference type="EMBL" id="AP012029">
    <property type="protein sequence ID" value="BAJ65133.1"/>
    <property type="molecule type" value="Genomic_DNA"/>
</dbReference>
<dbReference type="InParanoid" id="E8N2Y3"/>
<sequence length="232" mass="26207">MAVTKEKQGCLSLIFPFLRKNDLPEELPYRTRDDFLSPAELSFYKVLSSTLGARFTLQSKVRLADVFFVARPNENFAYFNRIAQRHVDFLICDPATMKPLLGIELDDSSHQRERRQKRDEFVDRVFEAANLPLVRFPVQRAYTTQELVEKIAPHLRNALGKPAAEAPATAPAVSDPPAPAKQDSAPLCPKCNIPMVLRTVTQGEHKGKQFYGCSNYPRCREVKPVPAQRPPA</sequence>
<protein>
    <recommendedName>
        <fullName evidence="6">Topoisomerase</fullName>
    </recommendedName>
</protein>
<feature type="domain" description="DNA topoisomerase type IA zn finger" evidence="2">
    <location>
        <begin position="188"/>
        <end position="226"/>
    </location>
</feature>
<dbReference type="KEGG" id="atm:ANT_31070"/>
<organism evidence="4 5">
    <name type="scientific">Anaerolinea thermophila (strain DSM 14523 / JCM 11388 / NBRC 100420 / UNI-1)</name>
    <dbReference type="NCBI Taxonomy" id="926569"/>
    <lineage>
        <taxon>Bacteria</taxon>
        <taxon>Bacillati</taxon>
        <taxon>Chloroflexota</taxon>
        <taxon>Anaerolineae</taxon>
        <taxon>Anaerolineales</taxon>
        <taxon>Anaerolineaceae</taxon>
        <taxon>Anaerolinea</taxon>
    </lineage>
</organism>
<dbReference type="Proteomes" id="UP000008922">
    <property type="component" value="Chromosome"/>
</dbReference>
<evidence type="ECO:0008006" key="6">
    <source>
        <dbReference type="Google" id="ProtNLM"/>
    </source>
</evidence>
<gene>
    <name evidence="4" type="ordered locus">ANT_31070</name>
</gene>
<evidence type="ECO:0000256" key="1">
    <source>
        <dbReference type="SAM" id="MobiDB-lite"/>
    </source>
</evidence>
<dbReference type="RefSeq" id="WP_013561474.1">
    <property type="nucleotide sequence ID" value="NC_014960.1"/>
</dbReference>
<dbReference type="GO" id="GO:0006265">
    <property type="term" value="P:DNA topological change"/>
    <property type="evidence" value="ECO:0007669"/>
    <property type="project" value="InterPro"/>
</dbReference>
<proteinExistence type="predicted"/>
<evidence type="ECO:0000259" key="2">
    <source>
        <dbReference type="Pfam" id="PF01396"/>
    </source>
</evidence>
<dbReference type="PIRSF" id="PIRSF028063">
    <property type="entry name" value="UCP028063"/>
    <property type="match status" value="1"/>
</dbReference>
<keyword evidence="5" id="KW-1185">Reference proteome</keyword>
<dbReference type="Pfam" id="PF01396">
    <property type="entry name" value="Zn_ribbon_Top1"/>
    <property type="match status" value="1"/>
</dbReference>
<dbReference type="AlphaFoldDB" id="E8N2Y3"/>
<evidence type="ECO:0000313" key="4">
    <source>
        <dbReference type="EMBL" id="BAJ65133.1"/>
    </source>
</evidence>
<dbReference type="OrthoDB" id="9797274at2"/>
<dbReference type="InterPro" id="IPR014538">
    <property type="entry name" value="UCP028063_topo_Znf"/>
</dbReference>
<evidence type="ECO:0000259" key="3">
    <source>
        <dbReference type="Pfam" id="PF10881"/>
    </source>
</evidence>
<dbReference type="GO" id="GO:0003677">
    <property type="term" value="F:DNA binding"/>
    <property type="evidence" value="ECO:0007669"/>
    <property type="project" value="InterPro"/>
</dbReference>
<dbReference type="Gene3D" id="3.30.65.10">
    <property type="entry name" value="Bacterial Topoisomerase I, domain 1"/>
    <property type="match status" value="1"/>
</dbReference>